<comment type="PTM">
    <text evidence="7 8">Topaquinone (TPQ) is generated by copper-dependent autoxidation of a specific tyrosyl residue.</text>
</comment>
<evidence type="ECO:0000313" key="12">
    <source>
        <dbReference type="Proteomes" id="UP001141806"/>
    </source>
</evidence>
<dbReference type="Pfam" id="PF01179">
    <property type="entry name" value="Cu_amine_oxid"/>
    <property type="match status" value="1"/>
</dbReference>
<evidence type="ECO:0000256" key="8">
    <source>
        <dbReference type="RuleBase" id="RU000672"/>
    </source>
</evidence>
<dbReference type="GO" id="GO:0008131">
    <property type="term" value="F:primary methylamine oxidase activity"/>
    <property type="evidence" value="ECO:0007669"/>
    <property type="project" value="InterPro"/>
</dbReference>
<feature type="modified residue" description="2',4',5'-topaquinone" evidence="7">
    <location>
        <position position="276"/>
    </location>
</feature>
<dbReference type="SUPFAM" id="SSF54416">
    <property type="entry name" value="Amine oxidase N-terminal region"/>
    <property type="match status" value="1"/>
</dbReference>
<dbReference type="Pfam" id="PF02728">
    <property type="entry name" value="Cu_amine_oxidN3"/>
    <property type="match status" value="1"/>
</dbReference>
<dbReference type="GO" id="GO:0048038">
    <property type="term" value="F:quinone binding"/>
    <property type="evidence" value="ECO:0007669"/>
    <property type="project" value="InterPro"/>
</dbReference>
<evidence type="ECO:0000256" key="4">
    <source>
        <dbReference type="ARBA" id="ARBA00023002"/>
    </source>
</evidence>
<comment type="cofactor">
    <cofactor evidence="8">
        <name>Cu cation</name>
        <dbReference type="ChEBI" id="CHEBI:23378"/>
    </cofactor>
    <text evidence="8">Contains 1 topaquinone per subunit.</text>
</comment>
<feature type="domain" description="Copper amine oxidase N3-terminal" evidence="10">
    <location>
        <begin position="29"/>
        <end position="97"/>
    </location>
</feature>
<name>A0A9Q0QTE0_9MAGN</name>
<keyword evidence="2 8" id="KW-0479">Metal-binding</keyword>
<feature type="domain" description="Copper amine oxidase catalytic" evidence="9">
    <location>
        <begin position="158"/>
        <end position="508"/>
    </location>
</feature>
<evidence type="ECO:0000313" key="11">
    <source>
        <dbReference type="EMBL" id="KAJ4971395.1"/>
    </source>
</evidence>
<dbReference type="Proteomes" id="UP001141806">
    <property type="component" value="Unassembled WGS sequence"/>
</dbReference>
<dbReference type="InterPro" id="IPR016182">
    <property type="entry name" value="Cu_amine_oxidase_N-reg"/>
</dbReference>
<gene>
    <name evidence="11" type="ORF">NE237_004494</name>
</gene>
<reference evidence="11" key="1">
    <citation type="journal article" date="2023" name="Plant J.">
        <title>The genome of the king protea, Protea cynaroides.</title>
        <authorList>
            <person name="Chang J."/>
            <person name="Duong T.A."/>
            <person name="Schoeman C."/>
            <person name="Ma X."/>
            <person name="Roodt D."/>
            <person name="Barker N."/>
            <person name="Li Z."/>
            <person name="Van de Peer Y."/>
            <person name="Mizrachi E."/>
        </authorList>
    </citation>
    <scope>NUCLEOTIDE SEQUENCE</scope>
    <source>
        <tissue evidence="11">Young leaves</tissue>
    </source>
</reference>
<dbReference type="InterPro" id="IPR036460">
    <property type="entry name" value="Cu_amine_oxidase_C_sf"/>
</dbReference>
<dbReference type="PANTHER" id="PTHR10638:SF71">
    <property type="entry name" value="AMINE OXIDASE"/>
    <property type="match status" value="1"/>
</dbReference>
<dbReference type="PANTHER" id="PTHR10638">
    <property type="entry name" value="COPPER AMINE OXIDASE"/>
    <property type="match status" value="1"/>
</dbReference>
<comment type="similarity">
    <text evidence="1 8">Belongs to the copper/topaquinone oxidase family.</text>
</comment>
<evidence type="ECO:0000259" key="10">
    <source>
        <dbReference type="Pfam" id="PF02728"/>
    </source>
</evidence>
<dbReference type="Gene3D" id="2.70.98.20">
    <property type="entry name" value="Copper amine oxidase, catalytic domain"/>
    <property type="match status" value="1"/>
</dbReference>
<evidence type="ECO:0000256" key="1">
    <source>
        <dbReference type="ARBA" id="ARBA00007983"/>
    </source>
</evidence>
<keyword evidence="4 8" id="KW-0560">Oxidoreductase</keyword>
<comment type="caution">
    <text evidence="11">The sequence shown here is derived from an EMBL/GenBank/DDBJ whole genome shotgun (WGS) entry which is preliminary data.</text>
</comment>
<keyword evidence="5 8" id="KW-0186">Copper</keyword>
<dbReference type="InterPro" id="IPR015802">
    <property type="entry name" value="Cu_amine_oxidase_N3"/>
</dbReference>
<keyword evidence="3 6" id="KW-0801">TPQ</keyword>
<dbReference type="EC" id="1.4.3.-" evidence="8"/>
<dbReference type="Gene3D" id="3.10.450.40">
    <property type="match status" value="1"/>
</dbReference>
<protein>
    <recommendedName>
        <fullName evidence="8">Amine oxidase</fullName>
        <ecNumber evidence="8">1.4.3.-</ecNumber>
    </recommendedName>
</protein>
<dbReference type="OrthoDB" id="5379943at2759"/>
<feature type="active site" description="Schiff-base intermediate with substrate; via topaquinone" evidence="6">
    <location>
        <position position="276"/>
    </location>
</feature>
<evidence type="ECO:0000256" key="6">
    <source>
        <dbReference type="PIRSR" id="PIRSR600269-50"/>
    </source>
</evidence>
<feature type="active site" description="Proton acceptor" evidence="6">
    <location>
        <position position="187"/>
    </location>
</feature>
<keyword evidence="12" id="KW-1185">Reference proteome</keyword>
<evidence type="ECO:0000256" key="2">
    <source>
        <dbReference type="ARBA" id="ARBA00022723"/>
    </source>
</evidence>
<dbReference type="GO" id="GO:0005507">
    <property type="term" value="F:copper ion binding"/>
    <property type="evidence" value="ECO:0007669"/>
    <property type="project" value="InterPro"/>
</dbReference>
<dbReference type="SUPFAM" id="SSF49998">
    <property type="entry name" value="Amine oxidase catalytic domain"/>
    <property type="match status" value="1"/>
</dbReference>
<accession>A0A9Q0QTE0</accession>
<sequence>MVANNENSLGTTHEFAKKTAQHWPRFQHPLMTFEEQGVANELPLTYVPFKASISKRGLSLSEVVCQSYSVGWFGEMNVKKQRRLVKVLCNYLDGTVNLGGDLDTMNITDYEDRITVPIPKAKGTDYRSSHHKAPFGSKAGRTMIVQPDEPWFDITKFRDVMYKGYISEVFVPYMDPTQEWYYKTFFDAGEFGLGLCAVPLQPKTDCAANAVFMDGYYAGQDGKLIKMSYVICVFERYAGDIMWRHTEIGIPRETIREVRPEINLVVRMVISTVGNYDCIIDWEFKQSGSIKVGVGLLEMKGVKYTHTDQIKEDVYGTLIADNTIAEYHDHFLNFHLDLDVDQENNSFVKSKLQTTKVMEDNSPRKKVAKHESSDGYRFKGMETFWEPAELLVVNPNKRTKMGNHIRYRLIPSFPVALLLSHDDYPQIRGAFTNYQVWVTPYNKSENHGDDTLAIWGHRNREIENKDIVLWYTVDFHHVPCQEDFPVMPTLNGGFELRPSNFFENNPVLKTRSPKNMEWPTCTNKTS</sequence>
<organism evidence="11 12">
    <name type="scientific">Protea cynaroides</name>
    <dbReference type="NCBI Taxonomy" id="273540"/>
    <lineage>
        <taxon>Eukaryota</taxon>
        <taxon>Viridiplantae</taxon>
        <taxon>Streptophyta</taxon>
        <taxon>Embryophyta</taxon>
        <taxon>Tracheophyta</taxon>
        <taxon>Spermatophyta</taxon>
        <taxon>Magnoliopsida</taxon>
        <taxon>Proteales</taxon>
        <taxon>Proteaceae</taxon>
        <taxon>Protea</taxon>
    </lineage>
</organism>
<dbReference type="InterPro" id="IPR000269">
    <property type="entry name" value="Cu_amine_oxidase"/>
</dbReference>
<evidence type="ECO:0000256" key="3">
    <source>
        <dbReference type="ARBA" id="ARBA00022772"/>
    </source>
</evidence>
<evidence type="ECO:0000259" key="9">
    <source>
        <dbReference type="Pfam" id="PF01179"/>
    </source>
</evidence>
<dbReference type="EMBL" id="JAMYWD010000005">
    <property type="protein sequence ID" value="KAJ4971395.1"/>
    <property type="molecule type" value="Genomic_DNA"/>
</dbReference>
<evidence type="ECO:0000256" key="7">
    <source>
        <dbReference type="PIRSR" id="PIRSR600269-51"/>
    </source>
</evidence>
<dbReference type="AlphaFoldDB" id="A0A9Q0QTE0"/>
<proteinExistence type="inferred from homology"/>
<dbReference type="GO" id="GO:0009308">
    <property type="term" value="P:amine metabolic process"/>
    <property type="evidence" value="ECO:0007669"/>
    <property type="project" value="UniProtKB-UniRule"/>
</dbReference>
<evidence type="ECO:0000256" key="5">
    <source>
        <dbReference type="ARBA" id="ARBA00023008"/>
    </source>
</evidence>
<dbReference type="InterPro" id="IPR015798">
    <property type="entry name" value="Cu_amine_oxidase_C"/>
</dbReference>